<reference evidence="2" key="1">
    <citation type="submission" date="2018-05" db="EMBL/GenBank/DDBJ databases">
        <authorList>
            <person name="Ashton P.M."/>
            <person name="Dallman T."/>
            <person name="Nair S."/>
            <person name="De Pinna E."/>
            <person name="Peters T."/>
            <person name="Grant K."/>
        </authorList>
    </citation>
    <scope>NUCLEOTIDE SEQUENCE</scope>
    <source>
        <strain evidence="2">374031</strain>
    </source>
</reference>
<dbReference type="EMBL" id="AAHDIR010000004">
    <property type="protein sequence ID" value="EBU8204131.1"/>
    <property type="molecule type" value="Genomic_DNA"/>
</dbReference>
<accession>A0A5W3RT32</accession>
<feature type="transmembrane region" description="Helical" evidence="1">
    <location>
        <begin position="6"/>
        <end position="26"/>
    </location>
</feature>
<evidence type="ECO:0000256" key="1">
    <source>
        <dbReference type="SAM" id="Phobius"/>
    </source>
</evidence>
<evidence type="ECO:0000313" key="2">
    <source>
        <dbReference type="EMBL" id="EBU8204131.1"/>
    </source>
</evidence>
<comment type="caution">
    <text evidence="2">The sequence shown here is derived from an EMBL/GenBank/DDBJ whole genome shotgun (WGS) entry which is preliminary data.</text>
</comment>
<feature type="transmembrane region" description="Helical" evidence="1">
    <location>
        <begin position="66"/>
        <end position="84"/>
    </location>
</feature>
<organism evidence="2">
    <name type="scientific">Salmonella enterica subsp. enterica serovar Cardoner</name>
    <dbReference type="NCBI Taxonomy" id="2564309"/>
    <lineage>
        <taxon>Bacteria</taxon>
        <taxon>Pseudomonadati</taxon>
        <taxon>Pseudomonadota</taxon>
        <taxon>Gammaproteobacteria</taxon>
        <taxon>Enterobacterales</taxon>
        <taxon>Enterobacteriaceae</taxon>
        <taxon>Salmonella</taxon>
    </lineage>
</organism>
<gene>
    <name evidence="2" type="ORF">DLM21_07135</name>
</gene>
<protein>
    <submittedName>
        <fullName evidence="2">Holin</fullName>
    </submittedName>
</protein>
<keyword evidence="1" id="KW-0812">Transmembrane</keyword>
<dbReference type="InterPro" id="IPR032126">
    <property type="entry name" value="LydA_holin"/>
</dbReference>
<sequence>MPWKEPERWLLVLGVSFFSGIVRYCIDIKRGKIKSSFVAALFGQIIVSGFVGLMAGLLVIESVKSESTAVAIAGICGSMGADFLKMLQDRFKNKVGGNEKRE</sequence>
<keyword evidence="1" id="KW-1133">Transmembrane helix</keyword>
<name>A0A5W3RT32_SALET</name>
<dbReference type="AlphaFoldDB" id="A0A5W3RT32"/>
<feature type="transmembrane region" description="Helical" evidence="1">
    <location>
        <begin position="38"/>
        <end position="60"/>
    </location>
</feature>
<keyword evidence="1" id="KW-0472">Membrane</keyword>
<proteinExistence type="predicted"/>
<dbReference type="Pfam" id="PF16083">
    <property type="entry name" value="Phage_holin_3_3"/>
    <property type="match status" value="1"/>
</dbReference>